<keyword evidence="1" id="KW-0175">Coiled coil</keyword>
<dbReference type="RefSeq" id="WP_349659384.1">
    <property type="nucleotide sequence ID" value="NZ_JBEGDG010000005.1"/>
</dbReference>
<feature type="coiled-coil region" evidence="1">
    <location>
        <begin position="12"/>
        <end position="98"/>
    </location>
</feature>
<organism evidence="3 4">
    <name type="scientific">Lysinibacillus zambalensis</name>
    <dbReference type="NCBI Taxonomy" id="3160866"/>
    <lineage>
        <taxon>Bacteria</taxon>
        <taxon>Bacillati</taxon>
        <taxon>Bacillota</taxon>
        <taxon>Bacilli</taxon>
        <taxon>Bacillales</taxon>
        <taxon>Bacillaceae</taxon>
        <taxon>Lysinibacillus</taxon>
    </lineage>
</organism>
<evidence type="ECO:0000313" key="4">
    <source>
        <dbReference type="Proteomes" id="UP001478862"/>
    </source>
</evidence>
<accession>A0ABV1MT22</accession>
<evidence type="ECO:0000313" key="3">
    <source>
        <dbReference type="EMBL" id="MEQ6354734.1"/>
    </source>
</evidence>
<sequence length="468" mass="52778">MENSKLYSTQDIEKMKQKIETYKDTLTSLKTGTSIEDYLFMKMDFDEVKTQMALLEELTETIDDTKKNPKIRVYDEQVQLLSAQIGSLNQTIEDMNQEILMVLNKLLTIENTEALTTIPKTENTSKFFANNVRRDLNITQTTNQSAITSKQPSYKMLQSLAGKAINTQLDGNNGIPSTRNENQREVPEERHFNQQYFQSINTHPSQIYNGLYRNTNADSTFHFKHATNTQEIPISMNGPALPPEDTSTPENYRRKNTAVTVDEMNSAIKNEPSNLEVLETVNEPVMEAAENANEPVILEAADTVNEPVILEAADTVNEPVILEAADTVNEPVILEAAETVNEPVILEAAETVNEPVILEAADTVNEPVILEATETVNEPVILEATETVNKPVIPEADKVVNEQEDVNKSSILKVDECEILEPILEEVYETHAQIEEVNEQPELKDEAPEENKKKEKGSLFFNFFRKWS</sequence>
<feature type="compositionally biased region" description="Polar residues" evidence="2">
    <location>
        <begin position="167"/>
        <end position="180"/>
    </location>
</feature>
<gene>
    <name evidence="3" type="ORF">ABNX05_08910</name>
</gene>
<protein>
    <submittedName>
        <fullName evidence="3">Uncharacterized protein</fullName>
    </submittedName>
</protein>
<evidence type="ECO:0000256" key="2">
    <source>
        <dbReference type="SAM" id="MobiDB-lite"/>
    </source>
</evidence>
<reference evidence="3 4" key="1">
    <citation type="submission" date="2024-06" db="EMBL/GenBank/DDBJ databases">
        <title>Lysinibacillus zambalefons sp. nov., a Novel Firmicute Isolated from the Poon Bato Zambales Hyperalkaline Spring.</title>
        <authorList>
            <person name="Aja J.A."/>
            <person name="Lazaro J.E.H."/>
            <person name="Llorin L.D."/>
            <person name="Lim K.R."/>
            <person name="Teodosio J."/>
            <person name="Dalisay D.S."/>
        </authorList>
    </citation>
    <scope>NUCLEOTIDE SEQUENCE [LARGE SCALE GENOMIC DNA]</scope>
    <source>
        <strain evidence="3 4">M3</strain>
    </source>
</reference>
<name>A0ABV1MT22_9BACI</name>
<dbReference type="EMBL" id="JBEGDG010000005">
    <property type="protein sequence ID" value="MEQ6354734.1"/>
    <property type="molecule type" value="Genomic_DNA"/>
</dbReference>
<proteinExistence type="predicted"/>
<comment type="caution">
    <text evidence="3">The sequence shown here is derived from an EMBL/GenBank/DDBJ whole genome shotgun (WGS) entry which is preliminary data.</text>
</comment>
<evidence type="ECO:0000256" key="1">
    <source>
        <dbReference type="SAM" id="Coils"/>
    </source>
</evidence>
<keyword evidence="4" id="KW-1185">Reference proteome</keyword>
<feature type="region of interest" description="Disordered" evidence="2">
    <location>
        <begin position="167"/>
        <end position="186"/>
    </location>
</feature>
<dbReference type="Proteomes" id="UP001478862">
    <property type="component" value="Unassembled WGS sequence"/>
</dbReference>